<evidence type="ECO:0000313" key="2">
    <source>
        <dbReference type="Proteomes" id="UP000265566"/>
    </source>
</evidence>
<dbReference type="EMBL" id="PSQE01000001">
    <property type="protein sequence ID" value="RHN80619.1"/>
    <property type="molecule type" value="Genomic_DNA"/>
</dbReference>
<name>A0A396JQR8_MEDTR</name>
<organism evidence="1 2">
    <name type="scientific">Medicago truncatula</name>
    <name type="common">Barrel medic</name>
    <name type="synonym">Medicago tribuloides</name>
    <dbReference type="NCBI Taxonomy" id="3880"/>
    <lineage>
        <taxon>Eukaryota</taxon>
        <taxon>Viridiplantae</taxon>
        <taxon>Streptophyta</taxon>
        <taxon>Embryophyta</taxon>
        <taxon>Tracheophyta</taxon>
        <taxon>Spermatophyta</taxon>
        <taxon>Magnoliopsida</taxon>
        <taxon>eudicotyledons</taxon>
        <taxon>Gunneridae</taxon>
        <taxon>Pentapetalae</taxon>
        <taxon>rosids</taxon>
        <taxon>fabids</taxon>
        <taxon>Fabales</taxon>
        <taxon>Fabaceae</taxon>
        <taxon>Papilionoideae</taxon>
        <taxon>50 kb inversion clade</taxon>
        <taxon>NPAAA clade</taxon>
        <taxon>Hologalegina</taxon>
        <taxon>IRL clade</taxon>
        <taxon>Trifolieae</taxon>
        <taxon>Medicago</taxon>
    </lineage>
</organism>
<gene>
    <name evidence="1" type="ORF">MtrunA17_Chr1g0190221</name>
</gene>
<protein>
    <submittedName>
        <fullName evidence="1">Uncharacterized protein</fullName>
    </submittedName>
</protein>
<dbReference type="Gramene" id="rna4564">
    <property type="protein sequence ID" value="RHN80619.1"/>
    <property type="gene ID" value="gene4564"/>
</dbReference>
<evidence type="ECO:0000313" key="1">
    <source>
        <dbReference type="EMBL" id="RHN80619.1"/>
    </source>
</evidence>
<accession>A0A396JQR8</accession>
<dbReference type="Proteomes" id="UP000265566">
    <property type="component" value="Chromosome 1"/>
</dbReference>
<sequence>MKQDLPYDTQIVNNSVPSNKNLRRKYKMLKLTQPQLKIKEFQLDKTSTYSCHVKGRESRECFRKNIIIDFIPKITAEEPIII</sequence>
<reference evidence="2" key="1">
    <citation type="journal article" date="2018" name="Nat. Plants">
        <title>Whole-genome landscape of Medicago truncatula symbiotic genes.</title>
        <authorList>
            <person name="Pecrix Y."/>
            <person name="Staton S.E."/>
            <person name="Sallet E."/>
            <person name="Lelandais-Briere C."/>
            <person name="Moreau S."/>
            <person name="Carrere S."/>
            <person name="Blein T."/>
            <person name="Jardinaud M.F."/>
            <person name="Latrasse D."/>
            <person name="Zouine M."/>
            <person name="Zahm M."/>
            <person name="Kreplak J."/>
            <person name="Mayjonade B."/>
            <person name="Satge C."/>
            <person name="Perez M."/>
            <person name="Cauet S."/>
            <person name="Marande W."/>
            <person name="Chantry-Darmon C."/>
            <person name="Lopez-Roques C."/>
            <person name="Bouchez O."/>
            <person name="Berard A."/>
            <person name="Debelle F."/>
            <person name="Munos S."/>
            <person name="Bendahmane A."/>
            <person name="Berges H."/>
            <person name="Niebel A."/>
            <person name="Buitink J."/>
            <person name="Frugier F."/>
            <person name="Benhamed M."/>
            <person name="Crespi M."/>
            <person name="Gouzy J."/>
            <person name="Gamas P."/>
        </authorList>
    </citation>
    <scope>NUCLEOTIDE SEQUENCE [LARGE SCALE GENOMIC DNA]</scope>
    <source>
        <strain evidence="2">cv. Jemalong A17</strain>
    </source>
</reference>
<proteinExistence type="predicted"/>
<dbReference type="AlphaFoldDB" id="A0A396JQR8"/>
<comment type="caution">
    <text evidence="1">The sequence shown here is derived from an EMBL/GenBank/DDBJ whole genome shotgun (WGS) entry which is preliminary data.</text>
</comment>